<dbReference type="FunFam" id="3.80.10.10:FF:001164">
    <property type="entry name" value="GH01279p"/>
    <property type="match status" value="2"/>
</dbReference>
<reference evidence="8" key="3">
    <citation type="submission" date="2021-02" db="UniProtKB">
        <authorList>
            <consortium name="EnsemblMetazoa"/>
        </authorList>
    </citation>
    <scope>IDENTIFICATION</scope>
    <source>
        <strain evidence="8">USDA</strain>
    </source>
</reference>
<dbReference type="InterPro" id="IPR003591">
    <property type="entry name" value="Leu-rich_rpt_typical-subtyp"/>
</dbReference>
<evidence type="ECO:0000256" key="3">
    <source>
        <dbReference type="ARBA" id="ARBA00022737"/>
    </source>
</evidence>
<dbReference type="SMART" id="SM00082">
    <property type="entry name" value="LRRCT"/>
    <property type="match status" value="1"/>
</dbReference>
<dbReference type="PANTHER" id="PTHR24366:SF80">
    <property type="entry name" value="LD30178P"/>
    <property type="match status" value="1"/>
</dbReference>
<gene>
    <name evidence="8" type="primary">8238123</name>
    <name evidence="7" type="ORF">Phum_PHUM103100</name>
</gene>
<evidence type="ECO:0000256" key="5">
    <source>
        <dbReference type="SAM" id="Phobius"/>
    </source>
</evidence>
<dbReference type="SMART" id="SM00369">
    <property type="entry name" value="LRR_TYP"/>
    <property type="match status" value="22"/>
</dbReference>
<reference evidence="7" key="2">
    <citation type="submission" date="2007-04" db="EMBL/GenBank/DDBJ databases">
        <title>The genome of the human body louse.</title>
        <authorList>
            <consortium name="The Human Body Louse Genome Consortium"/>
            <person name="Kirkness E."/>
            <person name="Walenz B."/>
            <person name="Hass B."/>
            <person name="Bruggner R."/>
            <person name="Strausberg R."/>
        </authorList>
    </citation>
    <scope>NUCLEOTIDE SEQUENCE</scope>
    <source>
        <strain evidence="7">USDA</strain>
    </source>
</reference>
<dbReference type="InParanoid" id="E0VD06"/>
<dbReference type="PROSITE" id="PS51450">
    <property type="entry name" value="LRR"/>
    <property type="match status" value="8"/>
</dbReference>
<keyword evidence="2" id="KW-0732">Signal</keyword>
<dbReference type="EMBL" id="DS235070">
    <property type="protein sequence ID" value="EEB11262.1"/>
    <property type="molecule type" value="Genomic_DNA"/>
</dbReference>
<dbReference type="VEuPathDB" id="VectorBase:PHUM103100"/>
<sequence>MFSRSQLPLLTLDFSHNSLRRLSDRLFASVSDTIRVINLSHNLLGDNFNPIFATTELQNLKNLFKLDLTGNQIRELEEGILRETLDLSQNYFTEYPYVTLKELTKLKNLNLSSNLIKKLTNTHLNTLINLETLDLSRNSINSIQPDDAFEGLENLEQLSLNDNNILLIPGSALGRLPKLVYLDISYNRISALSRDILQSTTNELIYFNLARNVIREIPDGTFQHLKRLKILNLNGNLLTNINGQTFQGLEDTLEYLHLGQNKIKYLSGPDLSLSKLIYLDLSENMFPDLPWEQFTQLVNLKHFNMSNNFYLESLESTFFNNFPMLATLDMSNCGVTNIHADWFSESINLLQLILSYNLIEVVNENAFRNLNNLTYLDLSYNNITTLKPGFLGNNRKLKTLLLNNNKLNAFKGEYFNNVRSSDNKNLTELEYLNVANNEISYFFPTAFKIHRKLKSIIAHDNKFTFFPPDLIANMQFLETLDLSNNKLKAIEEMDYSRLPRLRELILKGNEIEYVSESAFHNSTQLQILDLSQNQINRIGERTFEGLLRMENLNLHDNLLDDLPETIFERSRLQMLENIDLSKNKFSEPPLKSLQKQYFFLNSVNLAENNIKEISSDDVTIVNIKKLDLSYNPLSKESIENILGEPKTVREINLSGVGINEIKELQMPFLQKLNVSNNNITLVHPKVFERSNLLEDLDLSKNKIKNLNDVSAWDSTKELKNLYISGNEIQEVLTHHFKDLKSLKKLDMHDLPNVLKIEKNAFKSLSGLKELKAYNYPRLGYLDVQGILEYLTTLESLEIEMKDANIVSEKLSRIMHPRLRHLGLYGEHITSVSSGTFAGLKAPKIILSLVNTSVTTLPQGLFFPLPRSSDIVFDVSNSKISTLSPQFISMFEDHRNHVTLKGLDTNPIICDCTAKGLKKWLNSNKKIKIICHNGDLMGASLRDLPESELSCDVRKPTEKTTSTESTTTTTTTTPKYTSIITKNYRKTTTESDVIWSFSPKNKKMTQKPPKIITANSNSLNNDDVLIIGIVGGVVAFIIILVIVICIIRLRMMNNQYQGNSVPAPYAPSSACLYSVKPGQPSLYMAPTYATLPHKVMTPSIDASSVKHYATMRPQSQMQSYHQNTLQSQSAYYIPYTPDEKIEYR</sequence>
<dbReference type="PANTHER" id="PTHR24366">
    <property type="entry name" value="IG(IMMUNOGLOBULIN) AND LRR(LEUCINE RICH REPEAT) DOMAINS"/>
    <property type="match status" value="1"/>
</dbReference>
<dbReference type="InterPro" id="IPR001611">
    <property type="entry name" value="Leu-rich_rpt"/>
</dbReference>
<reference evidence="7" key="1">
    <citation type="submission" date="2007-04" db="EMBL/GenBank/DDBJ databases">
        <title>Annotation of Pediculus humanus corporis strain USDA.</title>
        <authorList>
            <person name="Kirkness E."/>
            <person name="Hannick L."/>
            <person name="Hass B."/>
            <person name="Bruggner R."/>
            <person name="Lawson D."/>
            <person name="Bidwell S."/>
            <person name="Joardar V."/>
            <person name="Caler E."/>
            <person name="Walenz B."/>
            <person name="Inman J."/>
            <person name="Schobel S."/>
            <person name="Galinsky K."/>
            <person name="Amedeo P."/>
            <person name="Strausberg R."/>
        </authorList>
    </citation>
    <scope>NUCLEOTIDE SEQUENCE</scope>
    <source>
        <strain evidence="7">USDA</strain>
    </source>
</reference>
<dbReference type="AlphaFoldDB" id="E0VD06"/>
<keyword evidence="5" id="KW-0472">Membrane</keyword>
<dbReference type="PRINTS" id="PR00019">
    <property type="entry name" value="LEURICHRPT"/>
</dbReference>
<evidence type="ECO:0000259" key="6">
    <source>
        <dbReference type="SMART" id="SM00082"/>
    </source>
</evidence>
<protein>
    <submittedName>
        <fullName evidence="7 8">Leucine-rich transmembrane protein, putative</fullName>
    </submittedName>
</protein>
<dbReference type="Gene3D" id="3.80.10.10">
    <property type="entry name" value="Ribonuclease Inhibitor"/>
    <property type="match status" value="7"/>
</dbReference>
<dbReference type="EMBL" id="AAZO01001229">
    <property type="status" value="NOT_ANNOTATED_CDS"/>
    <property type="molecule type" value="Genomic_DNA"/>
</dbReference>
<dbReference type="Proteomes" id="UP000009046">
    <property type="component" value="Unassembled WGS sequence"/>
</dbReference>
<dbReference type="RefSeq" id="XP_002424000.1">
    <property type="nucleotide sequence ID" value="XM_002423955.1"/>
</dbReference>
<accession>E0VD06</accession>
<dbReference type="STRING" id="121224.E0VD06"/>
<keyword evidence="1" id="KW-0433">Leucine-rich repeat</keyword>
<dbReference type="SMART" id="SM00365">
    <property type="entry name" value="LRR_SD22"/>
    <property type="match status" value="13"/>
</dbReference>
<proteinExistence type="predicted"/>
<dbReference type="InterPro" id="IPR000483">
    <property type="entry name" value="Cys-rich_flank_reg_C"/>
</dbReference>
<feature type="compositionally biased region" description="Low complexity" evidence="4">
    <location>
        <begin position="958"/>
        <end position="970"/>
    </location>
</feature>
<evidence type="ECO:0000313" key="7">
    <source>
        <dbReference type="EMBL" id="EEB11262.1"/>
    </source>
</evidence>
<dbReference type="GO" id="GO:0071944">
    <property type="term" value="C:cell periphery"/>
    <property type="evidence" value="ECO:0007669"/>
    <property type="project" value="UniProtKB-ARBA"/>
</dbReference>
<evidence type="ECO:0000313" key="8">
    <source>
        <dbReference type="EnsemblMetazoa" id="PHUM103100-PA"/>
    </source>
</evidence>
<dbReference type="CTD" id="8238123"/>
<dbReference type="KEGG" id="phu:Phum_PHUM103100"/>
<dbReference type="GeneID" id="8238123"/>
<organism>
    <name type="scientific">Pediculus humanus subsp. corporis</name>
    <name type="common">Body louse</name>
    <dbReference type="NCBI Taxonomy" id="121224"/>
    <lineage>
        <taxon>Eukaryota</taxon>
        <taxon>Metazoa</taxon>
        <taxon>Ecdysozoa</taxon>
        <taxon>Arthropoda</taxon>
        <taxon>Hexapoda</taxon>
        <taxon>Insecta</taxon>
        <taxon>Pterygota</taxon>
        <taxon>Neoptera</taxon>
        <taxon>Paraneoptera</taxon>
        <taxon>Psocodea</taxon>
        <taxon>Troctomorpha</taxon>
        <taxon>Phthiraptera</taxon>
        <taxon>Anoplura</taxon>
        <taxon>Pediculidae</taxon>
        <taxon>Pediculus</taxon>
    </lineage>
</organism>
<feature type="domain" description="LRRCT" evidence="6">
    <location>
        <begin position="905"/>
        <end position="951"/>
    </location>
</feature>
<keyword evidence="3" id="KW-0677">Repeat</keyword>
<dbReference type="FunCoup" id="E0VD06">
    <property type="interactions" value="8"/>
</dbReference>
<dbReference type="OrthoDB" id="8731593at2759"/>
<feature type="region of interest" description="Disordered" evidence="4">
    <location>
        <begin position="951"/>
        <end position="970"/>
    </location>
</feature>
<dbReference type="HOGENOM" id="CLU_006227_0_0_1"/>
<dbReference type="Pfam" id="PF13855">
    <property type="entry name" value="LRR_8"/>
    <property type="match status" value="5"/>
</dbReference>
<dbReference type="EnsemblMetazoa" id="PHUM103100-RA">
    <property type="protein sequence ID" value="PHUM103100-PA"/>
    <property type="gene ID" value="PHUM103100"/>
</dbReference>
<evidence type="ECO:0000256" key="1">
    <source>
        <dbReference type="ARBA" id="ARBA00022614"/>
    </source>
</evidence>
<evidence type="ECO:0000256" key="4">
    <source>
        <dbReference type="SAM" id="MobiDB-lite"/>
    </source>
</evidence>
<dbReference type="InterPro" id="IPR032675">
    <property type="entry name" value="LRR_dom_sf"/>
</dbReference>
<dbReference type="OMA" id="VSEMAFH"/>
<name>E0VD06_PEDHC</name>
<dbReference type="eggNOG" id="KOG0619">
    <property type="taxonomic scope" value="Eukaryota"/>
</dbReference>
<evidence type="ECO:0000313" key="9">
    <source>
        <dbReference type="Proteomes" id="UP000009046"/>
    </source>
</evidence>
<keyword evidence="9" id="KW-1185">Reference proteome</keyword>
<keyword evidence="5" id="KW-1133">Transmembrane helix</keyword>
<evidence type="ECO:0000256" key="2">
    <source>
        <dbReference type="ARBA" id="ARBA00022729"/>
    </source>
</evidence>
<keyword evidence="5 7" id="KW-0812">Transmembrane</keyword>
<dbReference type="SUPFAM" id="SSF52058">
    <property type="entry name" value="L domain-like"/>
    <property type="match status" value="3"/>
</dbReference>
<feature type="transmembrane region" description="Helical" evidence="5">
    <location>
        <begin position="1023"/>
        <end position="1046"/>
    </location>
</feature>